<evidence type="ECO:0000256" key="1">
    <source>
        <dbReference type="SAM" id="MobiDB-lite"/>
    </source>
</evidence>
<evidence type="ECO:0000313" key="2">
    <source>
        <dbReference type="EMBL" id="OOV43067.1"/>
    </source>
</evidence>
<organism evidence="2 3">
    <name type="scientific">Leptospira kirschneri serovar Pomona</name>
    <dbReference type="NCBI Taxonomy" id="561005"/>
    <lineage>
        <taxon>Bacteria</taxon>
        <taxon>Pseudomonadati</taxon>
        <taxon>Spirochaetota</taxon>
        <taxon>Spirochaetia</taxon>
        <taxon>Leptospirales</taxon>
        <taxon>Leptospiraceae</taxon>
        <taxon>Leptospira</taxon>
    </lineage>
</organism>
<feature type="region of interest" description="Disordered" evidence="1">
    <location>
        <begin position="57"/>
        <end position="76"/>
    </location>
</feature>
<name>A0A1T1DQK3_9LEPT</name>
<gene>
    <name evidence="2" type="ORF">B1J93_08815</name>
</gene>
<accession>A0A1T1DQK3</accession>
<dbReference type="RefSeq" id="WP_039940165.1">
    <property type="nucleotide sequence ID" value="NZ_MVIT01000061.1"/>
</dbReference>
<dbReference type="Proteomes" id="UP000191008">
    <property type="component" value="Unassembled WGS sequence"/>
</dbReference>
<sequence>MSDITDKYDDLFGKLSLNEQVKLMEHIRMKLKLQNLNEGVNTGSSFVKNINKGLNAGPYNNQSNSTKKCPTCGKSF</sequence>
<reference evidence="2 3" key="1">
    <citation type="submission" date="2017-02" db="EMBL/GenBank/DDBJ databases">
        <title>Comparative genomic analysis of Brazilian Leptospira kirschneri strains of different serogroups.</title>
        <authorList>
            <person name="Moreno L.Z."/>
            <person name="Miraglia F."/>
            <person name="Kremer F.S."/>
            <person name="Eslabao M.R."/>
            <person name="Lilenbaum W."/>
            <person name="Dellagostin O.A."/>
            <person name="Moreno A.M."/>
        </authorList>
    </citation>
    <scope>NUCLEOTIDE SEQUENCE [LARGE SCALE GENOMIC DNA]</scope>
    <source>
        <strain evidence="2 3">M110/06</strain>
    </source>
</reference>
<evidence type="ECO:0000313" key="3">
    <source>
        <dbReference type="Proteomes" id="UP000191008"/>
    </source>
</evidence>
<dbReference type="EMBL" id="MVIT01000061">
    <property type="protein sequence ID" value="OOV43067.1"/>
    <property type="molecule type" value="Genomic_DNA"/>
</dbReference>
<proteinExistence type="predicted"/>
<feature type="compositionally biased region" description="Polar residues" evidence="1">
    <location>
        <begin position="58"/>
        <end position="68"/>
    </location>
</feature>
<comment type="caution">
    <text evidence="2">The sequence shown here is derived from an EMBL/GenBank/DDBJ whole genome shotgun (WGS) entry which is preliminary data.</text>
</comment>
<protein>
    <submittedName>
        <fullName evidence="2">Uncharacterized protein</fullName>
    </submittedName>
</protein>
<dbReference type="AlphaFoldDB" id="A0A1T1DQK3"/>